<name>A0A9Q0LQB6_ANAIG</name>
<evidence type="ECO:0000313" key="1">
    <source>
        <dbReference type="EMBL" id="KAJ5077826.1"/>
    </source>
</evidence>
<organism evidence="1 2">
    <name type="scientific">Anaeramoeba ignava</name>
    <name type="common">Anaerobic marine amoeba</name>
    <dbReference type="NCBI Taxonomy" id="1746090"/>
    <lineage>
        <taxon>Eukaryota</taxon>
        <taxon>Metamonada</taxon>
        <taxon>Anaeramoebidae</taxon>
        <taxon>Anaeramoeba</taxon>
    </lineage>
</organism>
<keyword evidence="2" id="KW-1185">Reference proteome</keyword>
<comment type="caution">
    <text evidence="1">The sequence shown here is derived from an EMBL/GenBank/DDBJ whole genome shotgun (WGS) entry which is preliminary data.</text>
</comment>
<proteinExistence type="predicted"/>
<dbReference type="OrthoDB" id="10499700at2759"/>
<protein>
    <submittedName>
        <fullName evidence="1">Uncharacterized protein</fullName>
    </submittedName>
</protein>
<accession>A0A9Q0LQB6</accession>
<reference evidence="1" key="1">
    <citation type="submission" date="2022-10" db="EMBL/GenBank/DDBJ databases">
        <title>Novel sulphate-reducing endosymbionts in the free-living metamonad Anaeramoeba.</title>
        <authorList>
            <person name="Jerlstrom-Hultqvist J."/>
            <person name="Cepicka I."/>
            <person name="Gallot-Lavallee L."/>
            <person name="Salas-Leiva D."/>
            <person name="Curtis B.A."/>
            <person name="Zahonova K."/>
            <person name="Pipaliya S."/>
            <person name="Dacks J."/>
            <person name="Roger A.J."/>
        </authorList>
    </citation>
    <scope>NUCLEOTIDE SEQUENCE</scope>
    <source>
        <strain evidence="1">BMAN</strain>
    </source>
</reference>
<evidence type="ECO:0000313" key="2">
    <source>
        <dbReference type="Proteomes" id="UP001149090"/>
    </source>
</evidence>
<sequence>MNQIISILIAFFIFQFTYSYTCFMFRNNFDTSEVAAGCSGYYAPSAITGWHLIKTWTDFDCAQCTKYLTLSDEMKQEIEERNRKSKDLKNPTGDPVPCCVYSDPKHYYVEPIYTEAVNPDDPSPYCDDTLYGATKIGEWDVTQLYNECYFIPNGTSKFHKF</sequence>
<dbReference type="Proteomes" id="UP001149090">
    <property type="component" value="Unassembled WGS sequence"/>
</dbReference>
<dbReference type="AlphaFoldDB" id="A0A9Q0LQB6"/>
<gene>
    <name evidence="1" type="ORF">M0811_05516</name>
</gene>
<dbReference type="EMBL" id="JAPDFW010000056">
    <property type="protein sequence ID" value="KAJ5077826.1"/>
    <property type="molecule type" value="Genomic_DNA"/>
</dbReference>